<proteinExistence type="predicted"/>
<reference evidence="3 4" key="1">
    <citation type="submission" date="2016-10" db="EMBL/GenBank/DDBJ databases">
        <authorList>
            <person name="de Groot N.N."/>
        </authorList>
    </citation>
    <scope>NUCLEOTIDE SEQUENCE [LARGE SCALE GENOMIC DNA]</scope>
    <source>
        <strain evidence="3 4">CGMCC 1.3430</strain>
    </source>
</reference>
<dbReference type="GO" id="GO:0003677">
    <property type="term" value="F:DNA binding"/>
    <property type="evidence" value="ECO:0007669"/>
    <property type="project" value="InterPro"/>
</dbReference>
<dbReference type="InterPro" id="IPR050400">
    <property type="entry name" value="Bact_Cytoskel_RodZ"/>
</dbReference>
<dbReference type="InterPro" id="IPR001387">
    <property type="entry name" value="Cro/C1-type_HTH"/>
</dbReference>
<dbReference type="Gene3D" id="1.10.260.40">
    <property type="entry name" value="lambda repressor-like DNA-binding domains"/>
    <property type="match status" value="1"/>
</dbReference>
<keyword evidence="1" id="KW-0812">Transmembrane</keyword>
<dbReference type="AlphaFoldDB" id="A0A1H3X6M2"/>
<dbReference type="InterPro" id="IPR025194">
    <property type="entry name" value="RodZ-like_C"/>
</dbReference>
<dbReference type="Proteomes" id="UP000198773">
    <property type="component" value="Unassembled WGS sequence"/>
</dbReference>
<organism evidence="3 4">
    <name type="scientific">Alkalimonas amylolytica</name>
    <dbReference type="NCBI Taxonomy" id="152573"/>
    <lineage>
        <taxon>Bacteria</taxon>
        <taxon>Pseudomonadati</taxon>
        <taxon>Pseudomonadota</taxon>
        <taxon>Gammaproteobacteria</taxon>
        <taxon>Alkalimonas</taxon>
    </lineage>
</organism>
<evidence type="ECO:0000259" key="2">
    <source>
        <dbReference type="PROSITE" id="PS50943"/>
    </source>
</evidence>
<protein>
    <submittedName>
        <fullName evidence="3">Cytoskeleton protein RodZ</fullName>
    </submittedName>
</protein>
<keyword evidence="4" id="KW-1185">Reference proteome</keyword>
<keyword evidence="1" id="KW-0472">Membrane</keyword>
<dbReference type="STRING" id="152573.SAMN04488051_101100"/>
<dbReference type="InterPro" id="IPR010982">
    <property type="entry name" value="Lambda_DNA-bd_dom_sf"/>
</dbReference>
<dbReference type="CDD" id="cd00093">
    <property type="entry name" value="HTH_XRE"/>
    <property type="match status" value="1"/>
</dbReference>
<dbReference type="PROSITE" id="PS50943">
    <property type="entry name" value="HTH_CROC1"/>
    <property type="match status" value="1"/>
</dbReference>
<feature type="transmembrane region" description="Helical" evidence="1">
    <location>
        <begin position="113"/>
        <end position="133"/>
    </location>
</feature>
<dbReference type="Pfam" id="PF13413">
    <property type="entry name" value="HTH_25"/>
    <property type="match status" value="1"/>
</dbReference>
<gene>
    <name evidence="3" type="ORF">SAMN04488051_101100</name>
</gene>
<dbReference type="PANTHER" id="PTHR34475:SF1">
    <property type="entry name" value="CYTOSKELETON PROTEIN RODZ"/>
    <property type="match status" value="1"/>
</dbReference>
<keyword evidence="1" id="KW-1133">Transmembrane helix</keyword>
<accession>A0A1H3X6M2</accession>
<evidence type="ECO:0000256" key="1">
    <source>
        <dbReference type="SAM" id="Phobius"/>
    </source>
</evidence>
<feature type="domain" description="HTH cro/C1-type" evidence="2">
    <location>
        <begin position="19"/>
        <end position="53"/>
    </location>
</feature>
<dbReference type="PANTHER" id="PTHR34475">
    <property type="match status" value="1"/>
</dbReference>
<dbReference type="SUPFAM" id="SSF47413">
    <property type="entry name" value="lambda repressor-like DNA-binding domains"/>
    <property type="match status" value="1"/>
</dbReference>
<dbReference type="RefSeq" id="WP_171907503.1">
    <property type="nucleotide sequence ID" value="NZ_FNRM01000001.1"/>
</dbReference>
<evidence type="ECO:0000313" key="3">
    <source>
        <dbReference type="EMBL" id="SDZ94282.1"/>
    </source>
</evidence>
<name>A0A1H3X6M2_ALKAM</name>
<dbReference type="Pfam" id="PF13464">
    <property type="entry name" value="RodZ_C"/>
    <property type="match status" value="1"/>
</dbReference>
<dbReference type="EMBL" id="FNRM01000001">
    <property type="protein sequence ID" value="SDZ94282.1"/>
    <property type="molecule type" value="Genomic_DNA"/>
</dbReference>
<sequence>MTTDKTPTETTEHSAGELLKAAREHRQWSQKEVASQLNLRLSLIENMETDQYEESVLPTFIRGYLRSYARLLKISEQQVLAAYERHHGNQAIEPRAMHSFSNRTEKEATESRFMLLTYLVGAVLLGLLLLWWWQTHWLIGEPPVAESENAGVPHEIVNSVEPEPLTMLAADSQPDPEMHTVLPELPTSLAEQTAPTIFENESTQSSVALLADPPIASSQQLSMRFADDCWIDVVDADGSRVAFGTKRAGYQLQVQGRAPFTVTLGNPSVVEIELDTEPVDMSGFRSGRVAKFSVPLQD</sequence>
<evidence type="ECO:0000313" key="4">
    <source>
        <dbReference type="Proteomes" id="UP000198773"/>
    </source>
</evidence>